<organism evidence="1 2">
    <name type="scientific">Penicillium bovifimosum</name>
    <dbReference type="NCBI Taxonomy" id="126998"/>
    <lineage>
        <taxon>Eukaryota</taxon>
        <taxon>Fungi</taxon>
        <taxon>Dikarya</taxon>
        <taxon>Ascomycota</taxon>
        <taxon>Pezizomycotina</taxon>
        <taxon>Eurotiomycetes</taxon>
        <taxon>Eurotiomycetidae</taxon>
        <taxon>Eurotiales</taxon>
        <taxon>Aspergillaceae</taxon>
        <taxon>Penicillium</taxon>
    </lineage>
</organism>
<evidence type="ECO:0000313" key="2">
    <source>
        <dbReference type="Proteomes" id="UP001149079"/>
    </source>
</evidence>
<comment type="caution">
    <text evidence="1">The sequence shown here is derived from an EMBL/GenBank/DDBJ whole genome shotgun (WGS) entry which is preliminary data.</text>
</comment>
<proteinExistence type="predicted"/>
<dbReference type="Proteomes" id="UP001149079">
    <property type="component" value="Unassembled WGS sequence"/>
</dbReference>
<sequence>MPASDAGNQKSSVTVNSRVVAASELIEDKSVAIGFHWSVLVENIENLLKHHRWVGIHHQHVEQEQFFSSRENFFSSSGPLYNAT</sequence>
<evidence type="ECO:0000313" key="1">
    <source>
        <dbReference type="EMBL" id="KAJ5129932.1"/>
    </source>
</evidence>
<dbReference type="EMBL" id="JAPQKL010000005">
    <property type="protein sequence ID" value="KAJ5129932.1"/>
    <property type="molecule type" value="Genomic_DNA"/>
</dbReference>
<dbReference type="GeneID" id="81405885"/>
<accession>A0A9W9L0R1</accession>
<keyword evidence="2" id="KW-1185">Reference proteome</keyword>
<gene>
    <name evidence="1" type="ORF">N7515_005971</name>
</gene>
<protein>
    <submittedName>
        <fullName evidence="1">Uncharacterized protein</fullName>
    </submittedName>
</protein>
<dbReference type="RefSeq" id="XP_056520311.1">
    <property type="nucleotide sequence ID" value="XM_056666715.1"/>
</dbReference>
<reference evidence="1" key="2">
    <citation type="journal article" date="2023" name="IMA Fungus">
        <title>Comparative genomic study of the Penicillium genus elucidates a diverse pangenome and 15 lateral gene transfer events.</title>
        <authorList>
            <person name="Petersen C."/>
            <person name="Sorensen T."/>
            <person name="Nielsen M.R."/>
            <person name="Sondergaard T.E."/>
            <person name="Sorensen J.L."/>
            <person name="Fitzpatrick D.A."/>
            <person name="Frisvad J.C."/>
            <person name="Nielsen K.L."/>
        </authorList>
    </citation>
    <scope>NUCLEOTIDE SEQUENCE</scope>
    <source>
        <strain evidence="1">IBT 22155</strain>
    </source>
</reference>
<name>A0A9W9L0R1_9EURO</name>
<reference evidence="1" key="1">
    <citation type="submission" date="2022-11" db="EMBL/GenBank/DDBJ databases">
        <authorList>
            <person name="Petersen C."/>
        </authorList>
    </citation>
    <scope>NUCLEOTIDE SEQUENCE</scope>
    <source>
        <strain evidence="1">IBT 22155</strain>
    </source>
</reference>
<dbReference type="AlphaFoldDB" id="A0A9W9L0R1"/>